<evidence type="ECO:0000256" key="1">
    <source>
        <dbReference type="SAM" id="Phobius"/>
    </source>
</evidence>
<evidence type="ECO:0000313" key="2">
    <source>
        <dbReference type="EMBL" id="HGG01309.1"/>
    </source>
</evidence>
<keyword evidence="1" id="KW-0812">Transmembrane</keyword>
<protein>
    <submittedName>
        <fullName evidence="2">Uncharacterized protein</fullName>
    </submittedName>
</protein>
<dbReference type="EMBL" id="DSPX01000120">
    <property type="protein sequence ID" value="HGG01309.1"/>
    <property type="molecule type" value="Genomic_DNA"/>
</dbReference>
<feature type="transmembrane region" description="Helical" evidence="1">
    <location>
        <begin position="29"/>
        <end position="61"/>
    </location>
</feature>
<proteinExistence type="predicted"/>
<accession>A0A7C3ZW83</accession>
<sequence length="74" mass="8180">MFPDYIIILLIAAGSIRFFFQSSEDVASVLAVGVALTSLICGFALAPWPVQLGILLTVLVWERLYLRTQPKTKP</sequence>
<organism evidence="2">
    <name type="scientific">Planktothricoides sp. SpSt-374</name>
    <dbReference type="NCBI Taxonomy" id="2282167"/>
    <lineage>
        <taxon>Bacteria</taxon>
        <taxon>Bacillati</taxon>
        <taxon>Cyanobacteriota</taxon>
        <taxon>Cyanophyceae</taxon>
        <taxon>Oscillatoriophycideae</taxon>
        <taxon>Oscillatoriales</taxon>
        <taxon>Oscillatoriaceae</taxon>
        <taxon>Planktothricoides</taxon>
    </lineage>
</organism>
<gene>
    <name evidence="2" type="ORF">ENR15_11835</name>
</gene>
<dbReference type="AlphaFoldDB" id="A0A7C3ZW83"/>
<keyword evidence="1" id="KW-1133">Transmembrane helix</keyword>
<reference evidence="2" key="1">
    <citation type="journal article" date="2020" name="mSystems">
        <title>Genome- and Community-Level Interaction Insights into Carbon Utilization and Element Cycling Functions of Hydrothermarchaeota in Hydrothermal Sediment.</title>
        <authorList>
            <person name="Zhou Z."/>
            <person name="Liu Y."/>
            <person name="Xu W."/>
            <person name="Pan J."/>
            <person name="Luo Z.H."/>
            <person name="Li M."/>
        </authorList>
    </citation>
    <scope>NUCLEOTIDE SEQUENCE [LARGE SCALE GENOMIC DNA]</scope>
    <source>
        <strain evidence="2">SpSt-374</strain>
    </source>
</reference>
<keyword evidence="1" id="KW-0472">Membrane</keyword>
<comment type="caution">
    <text evidence="2">The sequence shown here is derived from an EMBL/GenBank/DDBJ whole genome shotgun (WGS) entry which is preliminary data.</text>
</comment>
<name>A0A7C3ZW83_9CYAN</name>
<feature type="transmembrane region" description="Helical" evidence="1">
    <location>
        <begin position="5"/>
        <end position="23"/>
    </location>
</feature>